<keyword evidence="4" id="KW-0812">Transmembrane</keyword>
<comment type="subcellular location">
    <subcellularLocation>
        <location evidence="1">Cell outer membrane</location>
        <topology evidence="1">Multi-pass membrane protein</topology>
    </subcellularLocation>
</comment>
<dbReference type="AlphaFoldDB" id="A0A381N6F3"/>
<keyword evidence="6" id="KW-0406">Ion transport</keyword>
<dbReference type="Gene3D" id="2.40.170.20">
    <property type="entry name" value="TonB-dependent receptor, beta-barrel domain"/>
    <property type="match status" value="1"/>
</dbReference>
<organism evidence="12">
    <name type="scientific">marine metagenome</name>
    <dbReference type="NCBI Taxonomy" id="408172"/>
    <lineage>
        <taxon>unclassified sequences</taxon>
        <taxon>metagenomes</taxon>
        <taxon>ecological metagenomes</taxon>
    </lineage>
</organism>
<evidence type="ECO:0000256" key="6">
    <source>
        <dbReference type="ARBA" id="ARBA00023065"/>
    </source>
</evidence>
<dbReference type="InterPro" id="IPR039426">
    <property type="entry name" value="TonB-dep_rcpt-like"/>
</dbReference>
<keyword evidence="9" id="KW-0998">Cell outer membrane</keyword>
<evidence type="ECO:0000256" key="9">
    <source>
        <dbReference type="ARBA" id="ARBA00023237"/>
    </source>
</evidence>
<dbReference type="InterPro" id="IPR000531">
    <property type="entry name" value="Beta-barrel_TonB"/>
</dbReference>
<evidence type="ECO:0000256" key="4">
    <source>
        <dbReference type="ARBA" id="ARBA00022692"/>
    </source>
</evidence>
<feature type="domain" description="TonB-dependent receptor-like beta-barrel" evidence="10">
    <location>
        <begin position="259"/>
        <end position="665"/>
    </location>
</feature>
<dbReference type="GO" id="GO:0006826">
    <property type="term" value="P:iron ion transport"/>
    <property type="evidence" value="ECO:0007669"/>
    <property type="project" value="UniProtKB-KW"/>
</dbReference>
<accession>A0A381N6F3</accession>
<dbReference type="PROSITE" id="PS52016">
    <property type="entry name" value="TONB_DEPENDENT_REC_3"/>
    <property type="match status" value="1"/>
</dbReference>
<keyword evidence="2" id="KW-0813">Transport</keyword>
<evidence type="ECO:0000256" key="3">
    <source>
        <dbReference type="ARBA" id="ARBA00022496"/>
    </source>
</evidence>
<evidence type="ECO:0000256" key="1">
    <source>
        <dbReference type="ARBA" id="ARBA00004571"/>
    </source>
</evidence>
<evidence type="ECO:0000256" key="2">
    <source>
        <dbReference type="ARBA" id="ARBA00022448"/>
    </source>
</evidence>
<dbReference type="Pfam" id="PF00593">
    <property type="entry name" value="TonB_dep_Rec_b-barrel"/>
    <property type="match status" value="1"/>
</dbReference>
<evidence type="ECO:0000256" key="7">
    <source>
        <dbReference type="ARBA" id="ARBA00023077"/>
    </source>
</evidence>
<dbReference type="Pfam" id="PF07715">
    <property type="entry name" value="Plug"/>
    <property type="match status" value="1"/>
</dbReference>
<dbReference type="EMBL" id="UINC01000157">
    <property type="protein sequence ID" value="SUZ50206.1"/>
    <property type="molecule type" value="Genomic_DNA"/>
</dbReference>
<dbReference type="SUPFAM" id="SSF56935">
    <property type="entry name" value="Porins"/>
    <property type="match status" value="1"/>
</dbReference>
<protein>
    <recommendedName>
        <fullName evidence="13">TonB-dependent receptor plug domain-containing protein</fullName>
    </recommendedName>
</protein>
<dbReference type="PANTHER" id="PTHR32552:SF81">
    <property type="entry name" value="TONB-DEPENDENT OUTER MEMBRANE RECEPTOR"/>
    <property type="match status" value="1"/>
</dbReference>
<dbReference type="InterPro" id="IPR012910">
    <property type="entry name" value="Plug_dom"/>
</dbReference>
<evidence type="ECO:0000256" key="5">
    <source>
        <dbReference type="ARBA" id="ARBA00023004"/>
    </source>
</evidence>
<proteinExistence type="predicted"/>
<keyword evidence="7" id="KW-0798">TonB box</keyword>
<evidence type="ECO:0000259" key="10">
    <source>
        <dbReference type="Pfam" id="PF00593"/>
    </source>
</evidence>
<keyword evidence="3" id="KW-0410">Iron transport</keyword>
<feature type="domain" description="TonB-dependent receptor plug" evidence="11">
    <location>
        <begin position="44"/>
        <end position="150"/>
    </location>
</feature>
<dbReference type="GO" id="GO:0009279">
    <property type="term" value="C:cell outer membrane"/>
    <property type="evidence" value="ECO:0007669"/>
    <property type="project" value="UniProtKB-SubCell"/>
</dbReference>
<keyword evidence="8" id="KW-0472">Membrane</keyword>
<gene>
    <name evidence="12" type="ORF">METZ01_LOCUS3060</name>
</gene>
<reference evidence="12" key="1">
    <citation type="submission" date="2018-05" db="EMBL/GenBank/DDBJ databases">
        <authorList>
            <person name="Lanie J.A."/>
            <person name="Ng W.-L."/>
            <person name="Kazmierczak K.M."/>
            <person name="Andrzejewski T.M."/>
            <person name="Davidsen T.M."/>
            <person name="Wayne K.J."/>
            <person name="Tettelin H."/>
            <person name="Glass J.I."/>
            <person name="Rusch D."/>
            <person name="Podicherti R."/>
            <person name="Tsui H.-C.T."/>
            <person name="Winkler M.E."/>
        </authorList>
    </citation>
    <scope>NUCLEOTIDE SEQUENCE</scope>
</reference>
<dbReference type="InterPro" id="IPR036942">
    <property type="entry name" value="Beta-barrel_TonB_sf"/>
</dbReference>
<sequence length="706" mass="80793">MAYLLNSKLTFFFLILSVSWLSLEARTGEIEEIVVKGTWRQAELKDSDGSVVILDQELLKSQPIKHFEQLSFLIPNLNFAGSDSRPRYFQIRGIGERSGYEGTPNSSVGFIIDDIDFSGQGGIATAFDLEQIEVYRGPQGSRMGANALAGLIYIKSKDPTDVFEGNSEVNFGSYGIASLGLAFGGPVNSNQNFKYRVALRKDQMDGFRKNLYLQRSDTSRKDEFTGRVKFNWEVNDKTDLNFLIMNTDLNDPADVWTIDGSLNTLSDKPGMDSQDTNAYGLKIFHRAKRFELQSLSSYSHSDIVFSYDADWGNPVTNAPYVYDFFSETNRSRKSINQEIRILSRRADFDRGLRHEWVTGIYYLDIKERNDRKDEGIYEDPFSGYQPYVVDFSSASYYDSRNLAAFGHFEYLISTSAKVILGLRWEDWESNYNDSYGESFSPSNQMSGGKISLLKAWHETTNFYLSIGRGYKSGGFNLGLGLQPNSSNKNLMYDPEYLMNYEVGINTRYPSSKLSLDAVLFYSDRKNQQVLISTQSDPNDPNTFSFLTQNAAEGVNYGIEVNLNAALTDYLNIFSFVGFLRTKINSYESRPELEGRDQAHAPKRTYAIGLNWKPRNDIYLSFDMTGKSSFYYSDSHANKSKSYLLSNLVLGYKKEQWNYEFWIRNLFDNYYSVRGFYFGNKPPNFSPTLYERQGDPRHMGILVRYDF</sequence>
<dbReference type="PANTHER" id="PTHR32552">
    <property type="entry name" value="FERRICHROME IRON RECEPTOR-RELATED"/>
    <property type="match status" value="1"/>
</dbReference>
<evidence type="ECO:0000313" key="12">
    <source>
        <dbReference type="EMBL" id="SUZ50206.1"/>
    </source>
</evidence>
<evidence type="ECO:0000259" key="11">
    <source>
        <dbReference type="Pfam" id="PF07715"/>
    </source>
</evidence>
<evidence type="ECO:0008006" key="13">
    <source>
        <dbReference type="Google" id="ProtNLM"/>
    </source>
</evidence>
<keyword evidence="5" id="KW-0408">Iron</keyword>
<evidence type="ECO:0000256" key="8">
    <source>
        <dbReference type="ARBA" id="ARBA00023136"/>
    </source>
</evidence>
<name>A0A381N6F3_9ZZZZ</name>